<sequence>MLKTLRIVFAIITLVLAGYGLATGNSGVVSPYMMLFMGAMLLVMGISEIKNERKQIGFMSIIVSLFVFYVSIQGFLLNYTSFI</sequence>
<dbReference type="AlphaFoldDB" id="A0A1I1WY78"/>
<evidence type="ECO:0008006" key="4">
    <source>
        <dbReference type="Google" id="ProtNLM"/>
    </source>
</evidence>
<gene>
    <name evidence="2" type="ORF">SAMN05216238_10723</name>
</gene>
<reference evidence="3" key="1">
    <citation type="submission" date="2016-10" db="EMBL/GenBank/DDBJ databases">
        <authorList>
            <person name="Varghese N."/>
            <person name="Submissions S."/>
        </authorList>
    </citation>
    <scope>NUCLEOTIDE SEQUENCE [LARGE SCALE GENOMIC DNA]</scope>
    <source>
        <strain evidence="3">DSM 22530</strain>
    </source>
</reference>
<evidence type="ECO:0000313" key="2">
    <source>
        <dbReference type="EMBL" id="SFE00135.1"/>
    </source>
</evidence>
<dbReference type="InterPro" id="IPR025018">
    <property type="entry name" value="DUF3953"/>
</dbReference>
<dbReference type="RefSeq" id="WP_090085120.1">
    <property type="nucleotide sequence ID" value="NZ_FOMR01000007.1"/>
</dbReference>
<dbReference type="OrthoDB" id="2942989at2"/>
<dbReference type="Pfam" id="PF13129">
    <property type="entry name" value="DUF3953"/>
    <property type="match status" value="1"/>
</dbReference>
<organism evidence="2 3">
    <name type="scientific">Lentibacillus persicus</name>
    <dbReference type="NCBI Taxonomy" id="640948"/>
    <lineage>
        <taxon>Bacteria</taxon>
        <taxon>Bacillati</taxon>
        <taxon>Bacillota</taxon>
        <taxon>Bacilli</taxon>
        <taxon>Bacillales</taxon>
        <taxon>Bacillaceae</taxon>
        <taxon>Lentibacillus</taxon>
    </lineage>
</organism>
<evidence type="ECO:0000256" key="1">
    <source>
        <dbReference type="SAM" id="Phobius"/>
    </source>
</evidence>
<dbReference type="STRING" id="640948.SAMN05216238_10723"/>
<keyword evidence="1" id="KW-0472">Membrane</keyword>
<dbReference type="EMBL" id="FOMR01000007">
    <property type="protein sequence ID" value="SFE00135.1"/>
    <property type="molecule type" value="Genomic_DNA"/>
</dbReference>
<dbReference type="Proteomes" id="UP000199474">
    <property type="component" value="Unassembled WGS sequence"/>
</dbReference>
<keyword evidence="1" id="KW-1133">Transmembrane helix</keyword>
<evidence type="ECO:0000313" key="3">
    <source>
        <dbReference type="Proteomes" id="UP000199474"/>
    </source>
</evidence>
<accession>A0A1I1WY78</accession>
<feature type="transmembrane region" description="Helical" evidence="1">
    <location>
        <begin position="56"/>
        <end position="77"/>
    </location>
</feature>
<feature type="transmembrane region" description="Helical" evidence="1">
    <location>
        <begin position="32"/>
        <end position="49"/>
    </location>
</feature>
<protein>
    <recommendedName>
        <fullName evidence="4">DUF3953 domain-containing protein</fullName>
    </recommendedName>
</protein>
<name>A0A1I1WY78_9BACI</name>
<keyword evidence="3" id="KW-1185">Reference proteome</keyword>
<keyword evidence="1" id="KW-0812">Transmembrane</keyword>
<proteinExistence type="predicted"/>